<evidence type="ECO:0000259" key="1">
    <source>
        <dbReference type="Pfam" id="PF13649"/>
    </source>
</evidence>
<dbReference type="Proteomes" id="UP000438106">
    <property type="component" value="Unassembled WGS sequence"/>
</dbReference>
<dbReference type="RefSeq" id="WP_343030981.1">
    <property type="nucleotide sequence ID" value="NZ_WQRF01000005.1"/>
</dbReference>
<dbReference type="Pfam" id="PF13649">
    <property type="entry name" value="Methyltransf_25"/>
    <property type="match status" value="1"/>
</dbReference>
<proteinExistence type="predicted"/>
<evidence type="ECO:0000313" key="2">
    <source>
        <dbReference type="EMBL" id="MVT00315.1"/>
    </source>
</evidence>
<protein>
    <submittedName>
        <fullName evidence="2">Methyltransferase domain-containing protein</fullName>
    </submittedName>
</protein>
<sequence length="207" mass="22689">MSERQDHWQGVYSTKGEEEVSWFEESPAYSLGLLDAAGLGQEHALVDIGGGASRLVDALVARGQAWVSVLDLSQAALDIARARLPEAKNVGWIAADVTQWEPDRPYDFWHDRAALHFLTETDDQARYARAIDRALVAGGVAVIGTFAPDGPEKCSGLPVVRHDGESLSALLGDRFSLIGHARHEHVTPWGSVQKFQFSTFRKRQNAA</sequence>
<dbReference type="Gene3D" id="3.40.50.150">
    <property type="entry name" value="Vaccinia Virus protein VP39"/>
    <property type="match status" value="1"/>
</dbReference>
<dbReference type="InterPro" id="IPR041698">
    <property type="entry name" value="Methyltransf_25"/>
</dbReference>
<evidence type="ECO:0000313" key="3">
    <source>
        <dbReference type="Proteomes" id="UP000438106"/>
    </source>
</evidence>
<feature type="domain" description="Methyltransferase" evidence="1">
    <location>
        <begin position="46"/>
        <end position="139"/>
    </location>
</feature>
<dbReference type="SUPFAM" id="SSF53335">
    <property type="entry name" value="S-adenosyl-L-methionine-dependent methyltransferases"/>
    <property type="match status" value="1"/>
</dbReference>
<comment type="caution">
    <text evidence="2">The sequence shown here is derived from an EMBL/GenBank/DDBJ whole genome shotgun (WGS) entry which is preliminary data.</text>
</comment>
<keyword evidence="3" id="KW-1185">Reference proteome</keyword>
<dbReference type="PANTHER" id="PTHR12843">
    <property type="entry name" value="PROTEIN-LYSINE N-METHYLTRANSFERASE METTL10"/>
    <property type="match status" value="1"/>
</dbReference>
<accession>A0A7X3FT60</accession>
<dbReference type="InterPro" id="IPR029063">
    <property type="entry name" value="SAM-dependent_MTases_sf"/>
</dbReference>
<dbReference type="GO" id="GO:0008168">
    <property type="term" value="F:methyltransferase activity"/>
    <property type="evidence" value="ECO:0007669"/>
    <property type="project" value="UniProtKB-KW"/>
</dbReference>
<dbReference type="EMBL" id="WQRF01000005">
    <property type="protein sequence ID" value="MVT00315.1"/>
    <property type="molecule type" value="Genomic_DNA"/>
</dbReference>
<dbReference type="CDD" id="cd02440">
    <property type="entry name" value="AdoMet_MTases"/>
    <property type="match status" value="1"/>
</dbReference>
<dbReference type="PANTHER" id="PTHR12843:SF5">
    <property type="entry name" value="EEF1A LYSINE METHYLTRANSFERASE 2"/>
    <property type="match status" value="1"/>
</dbReference>
<organism evidence="2 3">
    <name type="scientific">Devosia marina</name>
    <dbReference type="NCBI Taxonomy" id="2683198"/>
    <lineage>
        <taxon>Bacteria</taxon>
        <taxon>Pseudomonadati</taxon>
        <taxon>Pseudomonadota</taxon>
        <taxon>Alphaproteobacteria</taxon>
        <taxon>Hyphomicrobiales</taxon>
        <taxon>Devosiaceae</taxon>
        <taxon>Devosia</taxon>
    </lineage>
</organism>
<keyword evidence="2" id="KW-0489">Methyltransferase</keyword>
<reference evidence="2 3" key="1">
    <citation type="submission" date="2019-12" db="EMBL/GenBank/DDBJ databases">
        <title>Devosia maris sp. nov., isolated from the deep seawater.</title>
        <authorList>
            <person name="Liu Y."/>
        </authorList>
    </citation>
    <scope>NUCLEOTIDE SEQUENCE [LARGE SCALE GENOMIC DNA]</scope>
    <source>
        <strain evidence="2 3">L53-10-65</strain>
    </source>
</reference>
<gene>
    <name evidence="2" type="ORF">GO014_14910</name>
</gene>
<dbReference type="AlphaFoldDB" id="A0A7X3FT60"/>
<name>A0A7X3FT60_9HYPH</name>
<dbReference type="GO" id="GO:0032259">
    <property type="term" value="P:methylation"/>
    <property type="evidence" value="ECO:0007669"/>
    <property type="project" value="UniProtKB-KW"/>
</dbReference>
<keyword evidence="2" id="KW-0808">Transferase</keyword>